<dbReference type="PANTHER" id="PTHR23415">
    <property type="entry name" value="CYCLIN-DEPENDENT KINASES REGULATORY SUBUNIT/60S RIBOSOME SUBUNIT BIOGENESIS PROTEIN NIP7"/>
    <property type="match status" value="1"/>
</dbReference>
<comment type="subcellular location">
    <subcellularLocation>
        <location evidence="1">Nucleus</location>
        <location evidence="1">Nucleolus</location>
    </subcellularLocation>
</comment>
<keyword evidence="4" id="KW-0694">RNA-binding</keyword>
<dbReference type="InterPro" id="IPR015947">
    <property type="entry name" value="PUA-like_sf"/>
</dbReference>
<evidence type="ECO:0000256" key="5">
    <source>
        <dbReference type="ARBA" id="ARBA00023242"/>
    </source>
</evidence>
<evidence type="ECO:0000313" key="7">
    <source>
        <dbReference type="EMBL" id="GIL98623.1"/>
    </source>
</evidence>
<organism evidence="7 8">
    <name type="scientific">Volvox reticuliferus</name>
    <dbReference type="NCBI Taxonomy" id="1737510"/>
    <lineage>
        <taxon>Eukaryota</taxon>
        <taxon>Viridiplantae</taxon>
        <taxon>Chlorophyta</taxon>
        <taxon>core chlorophytes</taxon>
        <taxon>Chlorophyceae</taxon>
        <taxon>CS clade</taxon>
        <taxon>Chlamydomonadales</taxon>
        <taxon>Volvocaceae</taxon>
        <taxon>Volvox</taxon>
    </lineage>
</organism>
<dbReference type="FunFam" id="2.30.130.10:FF:000002">
    <property type="entry name" value="60S ribosome subunit biogenesis protein NIP7 homolog"/>
    <property type="match status" value="1"/>
</dbReference>
<dbReference type="GO" id="GO:0005730">
    <property type="term" value="C:nucleolus"/>
    <property type="evidence" value="ECO:0007669"/>
    <property type="project" value="UniProtKB-SubCell"/>
</dbReference>
<evidence type="ECO:0000256" key="1">
    <source>
        <dbReference type="ARBA" id="ARBA00004604"/>
    </source>
</evidence>
<dbReference type="FunFam" id="3.10.450.220:FF:000001">
    <property type="entry name" value="60S ribosome subunit biogenesis protein NIP7 homolog"/>
    <property type="match status" value="1"/>
</dbReference>
<dbReference type="InterPro" id="IPR055359">
    <property type="entry name" value="Nip7_N_euk"/>
</dbReference>
<evidence type="ECO:0000256" key="4">
    <source>
        <dbReference type="ARBA" id="ARBA00022884"/>
    </source>
</evidence>
<comment type="caution">
    <text evidence="7">The sequence shown here is derived from an EMBL/GenBank/DDBJ whole genome shotgun (WGS) entry which is preliminary data.</text>
</comment>
<dbReference type="InterPro" id="IPR002478">
    <property type="entry name" value="PUA"/>
</dbReference>
<feature type="non-terminal residue" evidence="7">
    <location>
        <position position="1"/>
    </location>
</feature>
<dbReference type="CDD" id="cd21151">
    <property type="entry name" value="PUA_Nip7-like"/>
    <property type="match status" value="1"/>
</dbReference>
<dbReference type="AlphaFoldDB" id="A0A8J4DAX3"/>
<dbReference type="Proteomes" id="UP000722791">
    <property type="component" value="Unassembled WGS sequence"/>
</dbReference>
<sequence>CVVARDFCDLYHGHLAVQCRGHLAATVVLQKRNTFFLVRVDRAPIALFESRQNAKAQMRPLTEEETKAVFEKLYKFIGKNIKNLIDRPNEPFCFRLHKNRVYYVKEKLMKKATNVARDKLVALGTCIGKLTHTGKFRLTVGALDAISQYAKYKVWVKPSAEMQFLYGNNVLKSGLARITENTPTYTGVVIYSMADIPLGFGVTAKSTNECRSLDPNAVVAFHQADCGEFLRAEDEL</sequence>
<evidence type="ECO:0000256" key="2">
    <source>
        <dbReference type="ARBA" id="ARBA00009895"/>
    </source>
</evidence>
<accession>A0A8J4DAX3</accession>
<dbReference type="Pfam" id="PF03657">
    <property type="entry name" value="UPF0113"/>
    <property type="match status" value="1"/>
</dbReference>
<dbReference type="InterPro" id="IPR036974">
    <property type="entry name" value="PUA_sf"/>
</dbReference>
<proteinExistence type="inferred from homology"/>
<keyword evidence="5" id="KW-0539">Nucleus</keyword>
<dbReference type="SMART" id="SM00359">
    <property type="entry name" value="PUA"/>
    <property type="match status" value="1"/>
</dbReference>
<dbReference type="PROSITE" id="PS50890">
    <property type="entry name" value="PUA"/>
    <property type="match status" value="1"/>
</dbReference>
<name>A0A8J4DAX3_9CHLO</name>
<dbReference type="InterPro" id="IPR005155">
    <property type="entry name" value="UPF0113_PUA"/>
</dbReference>
<gene>
    <name evidence="7" type="ORF">Vretimale_3965</name>
</gene>
<dbReference type="Gene3D" id="2.30.130.10">
    <property type="entry name" value="PUA domain"/>
    <property type="match status" value="1"/>
</dbReference>
<dbReference type="Pfam" id="PF17833">
    <property type="entry name" value="pre-PUA_NIP7"/>
    <property type="match status" value="1"/>
</dbReference>
<dbReference type="CDD" id="cd21146">
    <property type="entry name" value="Nip7_N_euk"/>
    <property type="match status" value="1"/>
</dbReference>
<feature type="domain" description="PUA" evidence="6">
    <location>
        <begin position="152"/>
        <end position="227"/>
    </location>
</feature>
<comment type="similarity">
    <text evidence="2">Belongs to the NIP7 family.</text>
</comment>
<evidence type="ECO:0000259" key="6">
    <source>
        <dbReference type="SMART" id="SM00359"/>
    </source>
</evidence>
<dbReference type="GO" id="GO:0003723">
    <property type="term" value="F:RNA binding"/>
    <property type="evidence" value="ECO:0007669"/>
    <property type="project" value="UniProtKB-KW"/>
</dbReference>
<evidence type="ECO:0000313" key="8">
    <source>
        <dbReference type="Proteomes" id="UP000722791"/>
    </source>
</evidence>
<dbReference type="SUPFAM" id="SSF88697">
    <property type="entry name" value="PUA domain-like"/>
    <property type="match status" value="1"/>
</dbReference>
<dbReference type="SUPFAM" id="SSF88802">
    <property type="entry name" value="Pre-PUA domain"/>
    <property type="match status" value="1"/>
</dbReference>
<dbReference type="GO" id="GO:0042254">
    <property type="term" value="P:ribosome biogenesis"/>
    <property type="evidence" value="ECO:0007669"/>
    <property type="project" value="UniProtKB-KW"/>
</dbReference>
<dbReference type="InterPro" id="IPR040598">
    <property type="entry name" value="NIP7_N"/>
</dbReference>
<dbReference type="Gene3D" id="3.10.450.220">
    <property type="match status" value="1"/>
</dbReference>
<reference evidence="7" key="1">
    <citation type="journal article" date="2021" name="Proc. Natl. Acad. Sci. U.S.A.">
        <title>Three genomes in the algal genus Volvox reveal the fate of a haploid sex-determining region after a transition to homothallism.</title>
        <authorList>
            <person name="Yamamoto K."/>
            <person name="Hamaji T."/>
            <person name="Kawai-Toyooka H."/>
            <person name="Matsuzaki R."/>
            <person name="Takahashi F."/>
            <person name="Nishimura Y."/>
            <person name="Kawachi M."/>
            <person name="Noguchi H."/>
            <person name="Minakuchi Y."/>
            <person name="Umen J.G."/>
            <person name="Toyoda A."/>
            <person name="Nozaki H."/>
        </authorList>
    </citation>
    <scope>NUCLEOTIDE SEQUENCE</scope>
    <source>
        <strain evidence="7">NIES-3785</strain>
    </source>
</reference>
<evidence type="ECO:0000256" key="3">
    <source>
        <dbReference type="ARBA" id="ARBA00022517"/>
    </source>
</evidence>
<dbReference type="EMBL" id="BNCQ01000005">
    <property type="protein sequence ID" value="GIL98623.1"/>
    <property type="molecule type" value="Genomic_DNA"/>
</dbReference>
<protein>
    <recommendedName>
        <fullName evidence="6">PUA domain-containing protein</fullName>
    </recommendedName>
</protein>
<keyword evidence="3" id="KW-0690">Ribosome biogenesis</keyword>